<evidence type="ECO:0000313" key="5">
    <source>
        <dbReference type="EMBL" id="WPR88677.1"/>
    </source>
</evidence>
<name>A0ABZ0SHG1_9MICO</name>
<keyword evidence="2" id="KW-0238">DNA-binding</keyword>
<dbReference type="Proteomes" id="UP001323798">
    <property type="component" value="Chromosome"/>
</dbReference>
<evidence type="ECO:0000256" key="2">
    <source>
        <dbReference type="ARBA" id="ARBA00023125"/>
    </source>
</evidence>
<gene>
    <name evidence="5" type="ORF">SM116_12965</name>
</gene>
<dbReference type="InterPro" id="IPR051081">
    <property type="entry name" value="HTH_MetalResp_TranReg"/>
</dbReference>
<dbReference type="InterPro" id="IPR001845">
    <property type="entry name" value="HTH_ArsR_DNA-bd_dom"/>
</dbReference>
<feature type="domain" description="HTH arsR-type" evidence="4">
    <location>
        <begin position="16"/>
        <end position="108"/>
    </location>
</feature>
<evidence type="ECO:0000313" key="6">
    <source>
        <dbReference type="Proteomes" id="UP001323798"/>
    </source>
</evidence>
<proteinExistence type="predicted"/>
<sequence>MAEPKPEMRRRLDDPEAIEALAHPVRLNLLGYLMSEGPATASACARAVGDSPSNCSYHLRVLARHGLVEPVDSVDGRERPWRATVTGLDTHLDSADPDVAASAEGMIAAALQLEYQLAREHLRTRDRLDPDWRETDAHMTYGLRVTPAELRSLVEGIDALLRPYIAATRGDAPDGSAVAEVSVLAFPRPSFGAPEPGVQS</sequence>
<dbReference type="InterPro" id="IPR011991">
    <property type="entry name" value="ArsR-like_HTH"/>
</dbReference>
<reference evidence="5 6" key="1">
    <citation type="submission" date="2023-11" db="EMBL/GenBank/DDBJ databases">
        <title>Genome sequence of Microbacterium rhizosphaerae KACC 19337.</title>
        <authorList>
            <person name="Choi H."/>
            <person name="Kim S."/>
            <person name="Kim Y."/>
            <person name="Kwon S.-W."/>
            <person name="Heo J."/>
        </authorList>
    </citation>
    <scope>NUCLEOTIDE SEQUENCE [LARGE SCALE GENOMIC DNA]</scope>
    <source>
        <strain evidence="5 6">KACC 19337</strain>
    </source>
</reference>
<keyword evidence="1" id="KW-0805">Transcription regulation</keyword>
<keyword evidence="6" id="KW-1185">Reference proteome</keyword>
<dbReference type="InterPro" id="IPR036388">
    <property type="entry name" value="WH-like_DNA-bd_sf"/>
</dbReference>
<evidence type="ECO:0000256" key="3">
    <source>
        <dbReference type="ARBA" id="ARBA00023163"/>
    </source>
</evidence>
<dbReference type="PANTHER" id="PTHR33154:SF15">
    <property type="entry name" value="REGULATORY PROTEIN ARSR"/>
    <property type="match status" value="1"/>
</dbReference>
<dbReference type="SMART" id="SM00418">
    <property type="entry name" value="HTH_ARSR"/>
    <property type="match status" value="1"/>
</dbReference>
<accession>A0ABZ0SHG1</accession>
<protein>
    <submittedName>
        <fullName evidence="5">Helix-turn-helix domain-containing protein</fullName>
    </submittedName>
</protein>
<dbReference type="EMBL" id="CP139368">
    <property type="protein sequence ID" value="WPR88677.1"/>
    <property type="molecule type" value="Genomic_DNA"/>
</dbReference>
<dbReference type="RefSeq" id="WP_320941396.1">
    <property type="nucleotide sequence ID" value="NZ_BAABEU010000006.1"/>
</dbReference>
<keyword evidence="3" id="KW-0804">Transcription</keyword>
<dbReference type="PANTHER" id="PTHR33154">
    <property type="entry name" value="TRANSCRIPTIONAL REGULATOR, ARSR FAMILY"/>
    <property type="match status" value="1"/>
</dbReference>
<evidence type="ECO:0000256" key="1">
    <source>
        <dbReference type="ARBA" id="ARBA00023015"/>
    </source>
</evidence>
<organism evidence="5 6">
    <name type="scientific">Microbacterium rhizosphaerae</name>
    <dbReference type="NCBI Taxonomy" id="1678237"/>
    <lineage>
        <taxon>Bacteria</taxon>
        <taxon>Bacillati</taxon>
        <taxon>Actinomycetota</taxon>
        <taxon>Actinomycetes</taxon>
        <taxon>Micrococcales</taxon>
        <taxon>Microbacteriaceae</taxon>
        <taxon>Microbacterium</taxon>
    </lineage>
</organism>
<dbReference type="Gene3D" id="1.10.10.10">
    <property type="entry name" value="Winged helix-like DNA-binding domain superfamily/Winged helix DNA-binding domain"/>
    <property type="match status" value="1"/>
</dbReference>
<dbReference type="CDD" id="cd00090">
    <property type="entry name" value="HTH_ARSR"/>
    <property type="match status" value="1"/>
</dbReference>
<dbReference type="Pfam" id="PF12840">
    <property type="entry name" value="HTH_20"/>
    <property type="match status" value="1"/>
</dbReference>
<dbReference type="SUPFAM" id="SSF46785">
    <property type="entry name" value="Winged helix' DNA-binding domain"/>
    <property type="match status" value="1"/>
</dbReference>
<evidence type="ECO:0000259" key="4">
    <source>
        <dbReference type="SMART" id="SM00418"/>
    </source>
</evidence>
<dbReference type="InterPro" id="IPR036390">
    <property type="entry name" value="WH_DNA-bd_sf"/>
</dbReference>